<feature type="domain" description="PEHE" evidence="3">
    <location>
        <begin position="840"/>
        <end position="928"/>
    </location>
</feature>
<reference evidence="4 5" key="1">
    <citation type="journal article" date="2014" name="Nat. Commun.">
        <title>Molecular traces of alternative social organization in a termite genome.</title>
        <authorList>
            <person name="Terrapon N."/>
            <person name="Li C."/>
            <person name="Robertson H.M."/>
            <person name="Ji L."/>
            <person name="Meng X."/>
            <person name="Booth W."/>
            <person name="Chen Z."/>
            <person name="Childers C.P."/>
            <person name="Glastad K.M."/>
            <person name="Gokhale K."/>
            <person name="Gowin J."/>
            <person name="Gronenberg W."/>
            <person name="Hermansen R.A."/>
            <person name="Hu H."/>
            <person name="Hunt B.G."/>
            <person name="Huylmans A.K."/>
            <person name="Khalil S.M."/>
            <person name="Mitchell R.D."/>
            <person name="Munoz-Torres M.C."/>
            <person name="Mustard J.A."/>
            <person name="Pan H."/>
            <person name="Reese J.T."/>
            <person name="Scharf M.E."/>
            <person name="Sun F."/>
            <person name="Vogel H."/>
            <person name="Xiao J."/>
            <person name="Yang W."/>
            <person name="Yang Z."/>
            <person name="Yang Z."/>
            <person name="Zhou J."/>
            <person name="Zhu J."/>
            <person name="Brent C.S."/>
            <person name="Elsik C.G."/>
            <person name="Goodisman M.A."/>
            <person name="Liberles D.A."/>
            <person name="Roe R.M."/>
            <person name="Vargo E.L."/>
            <person name="Vilcinskas A."/>
            <person name="Wang J."/>
            <person name="Bornberg-Bauer E."/>
            <person name="Korb J."/>
            <person name="Zhang G."/>
            <person name="Liebig J."/>
        </authorList>
    </citation>
    <scope>NUCLEOTIDE SEQUENCE [LARGE SCALE GENOMIC DNA]</scope>
    <source>
        <tissue evidence="4">Whole organism</tissue>
    </source>
</reference>
<dbReference type="InterPro" id="IPR026180">
    <property type="entry name" value="NSL1"/>
</dbReference>
<feature type="coiled-coil region" evidence="1">
    <location>
        <begin position="289"/>
        <end position="316"/>
    </location>
</feature>
<dbReference type="FunCoup" id="A0A067QNH1">
    <property type="interactions" value="220"/>
</dbReference>
<keyword evidence="5" id="KW-1185">Reference proteome</keyword>
<gene>
    <name evidence="4" type="ORF">L798_00354</name>
</gene>
<dbReference type="AlphaFoldDB" id="A0A067QNH1"/>
<dbReference type="InParanoid" id="A0A067QNH1"/>
<keyword evidence="1" id="KW-0175">Coiled coil</keyword>
<dbReference type="GO" id="GO:0044545">
    <property type="term" value="C:NSL complex"/>
    <property type="evidence" value="ECO:0007669"/>
    <property type="project" value="TreeGrafter"/>
</dbReference>
<dbReference type="OMA" id="ESCDEMQ"/>
<evidence type="ECO:0000256" key="1">
    <source>
        <dbReference type="SAM" id="Coils"/>
    </source>
</evidence>
<sequence>NVVVMAPALTEAGQSQNFKLPASSHSLPASPVGVSLSGLNNISQLLSNGHLLCKDGHISFVTKLSGHKKLERQLNLIAKDLIKEIQTESGTFACDNLTTLAIASARRSEILQSAGGKSGASKSASVKEGGFMMNNCDPSMGDQEDNMGLQKSNAPVPSGNLLKEKSLSSDMDQLFKNLGAAISSSDLGGSGDLGQNVEELLQVIKSMESNATEPDVPLHGESVSIDPSEGGEPEGMFTISDGTDIASGLSTFERELLNDVDMMNMCVDVNLSENPLVIENKEALTKERIEEAHKKQFEMERKCERLLRRLRKLQARTMGKHISEEVTGLLENAHRMLKQSASQKEQQTVCLGSNVGAVGVTVQSEEASVTNTEVSRKEKKVKGISTYAMANLFRRLDMLSQQQAAVSTRHQSLQRYFGSGSADHAPLAASSNGPRVLPKFTADVKSELEKVAGQLHTQLKMVEDCVDSDATASSSGGESCDEMQSFNNHHQLHVSIAKRAAWKWAQDRAGVASRWTWLQAQISDLEYRIRQHNEIHRQIRAAKGPVTLGSDEVVNGNLPSGGAPVTNSARTRPLGRSSFRKRKLLQTSGLHLASKKAARPSTVRCGCRPPLPTCALCTGRTDPMVPQQPDLLTVPERIALLSPTFHPVLSFPEEVCESLHYDAIMRTSEWQQKALRSSLKSLKTSGLSKIDKDTGLERRMKKQQVEHRKKYTSRLKKTVANTLTAKIKRKLTKGRKPKGHEPSNHSLQRLKKKRQAMKAVAEDQLGVEATLPSSSSKNASPIPSPCPIIMALGSERLSSGKERGDVSRRKRENSYDIDNIVIPYSIAASTRVEKLQYKEIPTPKWRSVEFEAETAFKLELKNNGVVRRSSQESDVEDLNEDTITARHDRCEVEEKKKFMSYIKLPHTGRTRAHRRTDSRAESSGANTPG</sequence>
<evidence type="ECO:0000256" key="2">
    <source>
        <dbReference type="SAM" id="MobiDB-lite"/>
    </source>
</evidence>
<dbReference type="STRING" id="136037.A0A067QNH1"/>
<evidence type="ECO:0000313" key="5">
    <source>
        <dbReference type="Proteomes" id="UP000027135"/>
    </source>
</evidence>
<feature type="compositionally biased region" description="Basic residues" evidence="2">
    <location>
        <begin position="726"/>
        <end position="738"/>
    </location>
</feature>
<proteinExistence type="predicted"/>
<name>A0A067QNH1_ZOONE</name>
<feature type="region of interest" description="Disordered" evidence="2">
    <location>
        <begin position="725"/>
        <end position="759"/>
    </location>
</feature>
<dbReference type="PANTHER" id="PTHR22443">
    <property type="entry name" value="NON-SPECIFIC LETHAL 1, ISOFORM M"/>
    <property type="match status" value="1"/>
</dbReference>
<accession>A0A067QNH1</accession>
<dbReference type="Proteomes" id="UP000027135">
    <property type="component" value="Unassembled WGS sequence"/>
</dbReference>
<feature type="non-terminal residue" evidence="4">
    <location>
        <position position="1"/>
    </location>
</feature>
<dbReference type="GO" id="GO:0035035">
    <property type="term" value="F:histone acetyltransferase binding"/>
    <property type="evidence" value="ECO:0007669"/>
    <property type="project" value="TreeGrafter"/>
</dbReference>
<dbReference type="PANTHER" id="PTHR22443:SF18">
    <property type="entry name" value="NON-SPECIFIC LETHAL 1, ISOFORM M"/>
    <property type="match status" value="1"/>
</dbReference>
<dbReference type="InterPro" id="IPR029332">
    <property type="entry name" value="PEHE_dom"/>
</dbReference>
<dbReference type="EMBL" id="KK853201">
    <property type="protein sequence ID" value="KDR09917.1"/>
    <property type="molecule type" value="Genomic_DNA"/>
</dbReference>
<dbReference type="eggNOG" id="ENOG502QYK7">
    <property type="taxonomic scope" value="Eukaryota"/>
</dbReference>
<evidence type="ECO:0000313" key="4">
    <source>
        <dbReference type="EMBL" id="KDR09917.1"/>
    </source>
</evidence>
<dbReference type="SMART" id="SM01300">
    <property type="entry name" value="PEHE"/>
    <property type="match status" value="1"/>
</dbReference>
<organism evidence="4 5">
    <name type="scientific">Zootermopsis nevadensis</name>
    <name type="common">Dampwood termite</name>
    <dbReference type="NCBI Taxonomy" id="136037"/>
    <lineage>
        <taxon>Eukaryota</taxon>
        <taxon>Metazoa</taxon>
        <taxon>Ecdysozoa</taxon>
        <taxon>Arthropoda</taxon>
        <taxon>Hexapoda</taxon>
        <taxon>Insecta</taxon>
        <taxon>Pterygota</taxon>
        <taxon>Neoptera</taxon>
        <taxon>Polyneoptera</taxon>
        <taxon>Dictyoptera</taxon>
        <taxon>Blattodea</taxon>
        <taxon>Blattoidea</taxon>
        <taxon>Termitoidae</taxon>
        <taxon>Termopsidae</taxon>
        <taxon>Zootermopsis</taxon>
    </lineage>
</organism>
<evidence type="ECO:0000259" key="3">
    <source>
        <dbReference type="SMART" id="SM01300"/>
    </source>
</evidence>
<feature type="region of interest" description="Disordered" evidence="2">
    <location>
        <begin position="903"/>
        <end position="929"/>
    </location>
</feature>
<protein>
    <recommendedName>
        <fullName evidence="3">PEHE domain-containing protein</fullName>
    </recommendedName>
</protein>